<sequence length="96" mass="10642">MSLQNLLCGEDASFVDSDECAFLPSETDFPATVDDDEDEDESVAVFLGFEGEFLPGIGFPASLRSRPFEASARREAVDWILEVKTITRFIRSFVAV</sequence>
<dbReference type="EMBL" id="LR721781">
    <property type="protein sequence ID" value="VVW15436.1"/>
    <property type="molecule type" value="Genomic_DNA"/>
</dbReference>
<dbReference type="AlphaFoldDB" id="A0A5K1BV20"/>
<evidence type="ECO:0008006" key="2">
    <source>
        <dbReference type="Google" id="ProtNLM"/>
    </source>
</evidence>
<name>A0A5K1BV20_9MAGN</name>
<proteinExistence type="predicted"/>
<protein>
    <recommendedName>
        <fullName evidence="2">Cyclin N-terminal domain-containing protein</fullName>
    </recommendedName>
</protein>
<organism evidence="1">
    <name type="scientific">Nymphaea colorata</name>
    <name type="common">pocket water lily</name>
    <dbReference type="NCBI Taxonomy" id="210225"/>
    <lineage>
        <taxon>Eukaryota</taxon>
        <taxon>Viridiplantae</taxon>
        <taxon>Streptophyta</taxon>
        <taxon>Embryophyta</taxon>
        <taxon>Tracheophyta</taxon>
        <taxon>Spermatophyta</taxon>
        <taxon>Magnoliopsida</taxon>
        <taxon>Nymphaeales</taxon>
        <taxon>Nymphaeaceae</taxon>
        <taxon>Nymphaea</taxon>
    </lineage>
</organism>
<reference evidence="1" key="1">
    <citation type="submission" date="2019-09" db="EMBL/GenBank/DDBJ databases">
        <authorList>
            <person name="Zhang L."/>
        </authorList>
    </citation>
    <scope>NUCLEOTIDE SEQUENCE</scope>
</reference>
<dbReference type="Gramene" id="NC3G0203470.1">
    <property type="protein sequence ID" value="NC3G0203470.1:cds"/>
    <property type="gene ID" value="NC3G0203470"/>
</dbReference>
<evidence type="ECO:0000313" key="1">
    <source>
        <dbReference type="EMBL" id="VVW15436.1"/>
    </source>
</evidence>
<accession>A0A5K1BV20</accession>
<gene>
    <name evidence="1" type="ORF">NYM_LOCUS14749</name>
</gene>